<feature type="region of interest" description="Disordered" evidence="1">
    <location>
        <begin position="237"/>
        <end position="256"/>
    </location>
</feature>
<evidence type="ECO:0000313" key="2">
    <source>
        <dbReference type="EMBL" id="SVD33385.1"/>
    </source>
</evidence>
<dbReference type="AlphaFoldDB" id="A0A382UHT8"/>
<gene>
    <name evidence="2" type="ORF">METZ01_LOCUS386239</name>
</gene>
<dbReference type="EMBL" id="UINC01144088">
    <property type="protein sequence ID" value="SVD33385.1"/>
    <property type="molecule type" value="Genomic_DNA"/>
</dbReference>
<evidence type="ECO:0008006" key="3">
    <source>
        <dbReference type="Google" id="ProtNLM"/>
    </source>
</evidence>
<name>A0A382UHT8_9ZZZZ</name>
<protein>
    <recommendedName>
        <fullName evidence="3">PilC beta-propeller domain-containing protein</fullName>
    </recommendedName>
</protein>
<sequence length="293" mass="32092">IAGGDTRGDFSRLGQTWSQPRITTITVNSSKQGSRQGIYPKDVLIFGGGYDIKLDDSTKFSTGDNDGNDYLGNAIYIVDPMNGKKILSISGKGSGADIQIQDMHFSIPSRIEFLDSNIDGLTDRLYVGDLGGQVWRVDIAEVVQLDKPNSKTIGNKTVVGLLAQISGNATADRRRFFEPPSIVQVSDELFADEPEYDYVLLGSGNRPNPLEETVKDRFYAFRDREIDANALVDTTGNHVADDDYPDTTSSPYSHADSTSLVNVTQKGMAEQAKVDESLIKNSNGWFIDYAEAN</sequence>
<organism evidence="2">
    <name type="scientific">marine metagenome</name>
    <dbReference type="NCBI Taxonomy" id="408172"/>
    <lineage>
        <taxon>unclassified sequences</taxon>
        <taxon>metagenomes</taxon>
        <taxon>ecological metagenomes</taxon>
    </lineage>
</organism>
<feature type="compositionally biased region" description="Polar residues" evidence="1">
    <location>
        <begin position="246"/>
        <end position="256"/>
    </location>
</feature>
<reference evidence="2" key="1">
    <citation type="submission" date="2018-05" db="EMBL/GenBank/DDBJ databases">
        <authorList>
            <person name="Lanie J.A."/>
            <person name="Ng W.-L."/>
            <person name="Kazmierczak K.M."/>
            <person name="Andrzejewski T.M."/>
            <person name="Davidsen T.M."/>
            <person name="Wayne K.J."/>
            <person name="Tettelin H."/>
            <person name="Glass J.I."/>
            <person name="Rusch D."/>
            <person name="Podicherti R."/>
            <person name="Tsui H.-C.T."/>
            <person name="Winkler M.E."/>
        </authorList>
    </citation>
    <scope>NUCLEOTIDE SEQUENCE</scope>
</reference>
<evidence type="ECO:0000256" key="1">
    <source>
        <dbReference type="SAM" id="MobiDB-lite"/>
    </source>
</evidence>
<feature type="non-terminal residue" evidence="2">
    <location>
        <position position="1"/>
    </location>
</feature>
<accession>A0A382UHT8</accession>
<proteinExistence type="predicted"/>
<feature type="non-terminal residue" evidence="2">
    <location>
        <position position="293"/>
    </location>
</feature>